<accession>A0AAW1QH87</accession>
<reference evidence="2 3" key="1">
    <citation type="journal article" date="2024" name="Nat. Commun.">
        <title>Phylogenomics reveals the evolutionary origins of lichenization in chlorophyte algae.</title>
        <authorList>
            <person name="Puginier C."/>
            <person name="Libourel C."/>
            <person name="Otte J."/>
            <person name="Skaloud P."/>
            <person name="Haon M."/>
            <person name="Grisel S."/>
            <person name="Petersen M."/>
            <person name="Berrin J.G."/>
            <person name="Delaux P.M."/>
            <person name="Dal Grande F."/>
            <person name="Keller J."/>
        </authorList>
    </citation>
    <scope>NUCLEOTIDE SEQUENCE [LARGE SCALE GENOMIC DNA]</scope>
    <source>
        <strain evidence="2 3">SAG 2145</strain>
    </source>
</reference>
<organism evidence="2 3">
    <name type="scientific">Apatococcus lobatus</name>
    <dbReference type="NCBI Taxonomy" id="904363"/>
    <lineage>
        <taxon>Eukaryota</taxon>
        <taxon>Viridiplantae</taxon>
        <taxon>Chlorophyta</taxon>
        <taxon>core chlorophytes</taxon>
        <taxon>Trebouxiophyceae</taxon>
        <taxon>Chlorellales</taxon>
        <taxon>Chlorellaceae</taxon>
        <taxon>Apatococcus</taxon>
    </lineage>
</organism>
<evidence type="ECO:0000313" key="2">
    <source>
        <dbReference type="EMBL" id="KAK9820815.1"/>
    </source>
</evidence>
<gene>
    <name evidence="2" type="ORF">WJX74_008264</name>
</gene>
<dbReference type="Proteomes" id="UP001438707">
    <property type="component" value="Unassembled WGS sequence"/>
</dbReference>
<proteinExistence type="predicted"/>
<dbReference type="InterPro" id="IPR045690">
    <property type="entry name" value="DUF6055"/>
</dbReference>
<dbReference type="Pfam" id="PF19527">
    <property type="entry name" value="DUF6055"/>
    <property type="match status" value="1"/>
</dbReference>
<dbReference type="EMBL" id="JALJOS010000043">
    <property type="protein sequence ID" value="KAK9820815.1"/>
    <property type="molecule type" value="Genomic_DNA"/>
</dbReference>
<name>A0AAW1QH87_9CHLO</name>
<comment type="caution">
    <text evidence="2">The sequence shown here is derived from an EMBL/GenBank/DDBJ whole genome shotgun (WGS) entry which is preliminary data.</text>
</comment>
<feature type="region of interest" description="Disordered" evidence="1">
    <location>
        <begin position="54"/>
        <end position="165"/>
    </location>
</feature>
<keyword evidence="3" id="KW-1185">Reference proteome</keyword>
<evidence type="ECO:0000256" key="1">
    <source>
        <dbReference type="SAM" id="MobiDB-lite"/>
    </source>
</evidence>
<feature type="compositionally biased region" description="Low complexity" evidence="1">
    <location>
        <begin position="80"/>
        <end position="90"/>
    </location>
</feature>
<sequence>MGIWKGAKELCGNTAATVKQMVVHPKDFIHILDTRTPPPFNNAPPPGWGVNHGGGHVTFSEPPSATPAGPGSRTDNRGYQPVPVQPFQPFGPAHIRDSSSQYPATSSQYPGSYLPPHYTEPAAPSPSAYPPMYTTVVGGDSQPPAAPGTPSWHATGPQGNSGEIAMGVPVAGGPRQMAGLQVRDGHPGATFANQMESANFCLKWGNSGTAVSREQAIAFLQTVEAYWAVMHHQLGFDQRRGYTREKRHTHKLNVYLTDTGLQQPGQGSYLGNDPEGIHFISTPMQLPVMAHELGHLAEMGTYGFIDHHQVGWFWECCSNWMSWYFHPRDAPPITGWLNAHQRPLDDPDRRYDTWPFCAFLQERFGHNFVGQMWNEARQNEPPFEVIQRLHPEVPLPDVLAEFASRCAGWDFGPGLTPQLKSLAGDTNGWQRYNAVTRRSDGRWTSAGCNLCWLGFEVVNLQPMLDNAGRHPQTLTINFQATPFPEDWRAVVVLVEGDGRCVRGPAGWSSGVCHVPCSPSQRQQMLVVCPGRRHDDGPSRPSYTFSTQVVAGHDQCGGVIRQADLLGW</sequence>
<protein>
    <submittedName>
        <fullName evidence="2">Uncharacterized protein</fullName>
    </submittedName>
</protein>
<dbReference type="AlphaFoldDB" id="A0AAW1QH87"/>
<feature type="compositionally biased region" description="Polar residues" evidence="1">
    <location>
        <begin position="98"/>
        <end position="110"/>
    </location>
</feature>
<evidence type="ECO:0000313" key="3">
    <source>
        <dbReference type="Proteomes" id="UP001438707"/>
    </source>
</evidence>